<dbReference type="InterPro" id="IPR029294">
    <property type="entry name" value="hSH3"/>
</dbReference>
<evidence type="ECO:0000256" key="3">
    <source>
        <dbReference type="ARBA" id="ARBA00022553"/>
    </source>
</evidence>
<keyword evidence="3" id="KW-0597">Phosphoprotein</keyword>
<feature type="compositionally biased region" description="Acidic residues" evidence="9">
    <location>
        <begin position="585"/>
        <end position="594"/>
    </location>
</feature>
<feature type="compositionally biased region" description="Pro residues" evidence="9">
    <location>
        <begin position="350"/>
        <end position="360"/>
    </location>
</feature>
<proteinExistence type="predicted"/>
<dbReference type="GO" id="GO:0005886">
    <property type="term" value="C:plasma membrane"/>
    <property type="evidence" value="ECO:0007669"/>
    <property type="project" value="InterPro"/>
</dbReference>
<feature type="region of interest" description="Disordered" evidence="9">
    <location>
        <begin position="285"/>
        <end position="396"/>
    </location>
</feature>
<evidence type="ECO:0000256" key="4">
    <source>
        <dbReference type="ARBA" id="ARBA00023136"/>
    </source>
</evidence>
<evidence type="ECO:0000256" key="6">
    <source>
        <dbReference type="ARBA" id="ARBA00062840"/>
    </source>
</evidence>
<feature type="domain" description="Helically-extended SH3" evidence="10">
    <location>
        <begin position="726"/>
        <end position="785"/>
    </location>
</feature>
<keyword evidence="4" id="KW-0472">Membrane</keyword>
<dbReference type="AlphaFoldDB" id="A0A8D0I4P9"/>
<dbReference type="GO" id="GO:0045121">
    <property type="term" value="C:membrane raft"/>
    <property type="evidence" value="ECO:0007669"/>
    <property type="project" value="UniProtKB-SubCell"/>
</dbReference>
<comment type="subunit">
    <text evidence="6">Interacts with SKAP1, LCK and FYN. The phosphorylated form interacts with LCP2.</text>
</comment>
<dbReference type="Ensembl" id="ENSSSCT00050091385.1">
    <property type="protein sequence ID" value="ENSSSCP00050039319.1"/>
    <property type="gene ID" value="ENSSSCG00050067026.1"/>
</dbReference>
<dbReference type="InterPro" id="IPR043443">
    <property type="entry name" value="FYB1/2-like"/>
</dbReference>
<feature type="compositionally biased region" description="Polar residues" evidence="9">
    <location>
        <begin position="309"/>
        <end position="326"/>
    </location>
</feature>
<protein>
    <recommendedName>
        <fullName evidence="7">FYN-binding protein 2</fullName>
    </recommendedName>
    <alternativeName>
        <fullName evidence="8">Activation-dependent, raft-recruited ADAP-like phosphoprotein</fullName>
    </alternativeName>
</protein>
<evidence type="ECO:0000313" key="12">
    <source>
        <dbReference type="Proteomes" id="UP000694571"/>
    </source>
</evidence>
<reference evidence="11" key="1">
    <citation type="submission" date="2025-08" db="UniProtKB">
        <authorList>
            <consortium name="Ensembl"/>
        </authorList>
    </citation>
    <scope>IDENTIFICATION</scope>
</reference>
<dbReference type="InterPro" id="IPR036028">
    <property type="entry name" value="SH3-like_dom_sf"/>
</dbReference>
<feature type="region of interest" description="Disordered" evidence="9">
    <location>
        <begin position="108"/>
        <end position="150"/>
    </location>
</feature>
<evidence type="ECO:0000256" key="9">
    <source>
        <dbReference type="SAM" id="MobiDB-lite"/>
    </source>
</evidence>
<evidence type="ECO:0000259" key="10">
    <source>
        <dbReference type="Pfam" id="PF14603"/>
    </source>
</evidence>
<comment type="function">
    <text evidence="5">Adapter protein that plays a role in T-cell receptor (TCR)-mediated activation of signaling pathways. Required for T-cell activation and integrin-mediated T-cell adhesion in response to TCR stimulation.</text>
</comment>
<feature type="compositionally biased region" description="Low complexity" evidence="9">
    <location>
        <begin position="337"/>
        <end position="349"/>
    </location>
</feature>
<accession>A0A8D0I4P9</accession>
<feature type="region of interest" description="Disordered" evidence="9">
    <location>
        <begin position="441"/>
        <end position="473"/>
    </location>
</feature>
<feature type="compositionally biased region" description="Basic and acidic residues" evidence="9">
    <location>
        <begin position="447"/>
        <end position="473"/>
    </location>
</feature>
<evidence type="ECO:0000256" key="2">
    <source>
        <dbReference type="ARBA" id="ARBA00022443"/>
    </source>
</evidence>
<dbReference type="GO" id="GO:0007229">
    <property type="term" value="P:integrin-mediated signaling pathway"/>
    <property type="evidence" value="ECO:0007669"/>
    <property type="project" value="InterPro"/>
</dbReference>
<comment type="subcellular location">
    <subcellularLocation>
        <location evidence="1">Membrane raft</location>
    </subcellularLocation>
</comment>
<dbReference type="SUPFAM" id="SSF50044">
    <property type="entry name" value="SH3-domain"/>
    <property type="match status" value="1"/>
</dbReference>
<dbReference type="PANTHER" id="PTHR16830">
    <property type="entry name" value="SH2 CONTAINING ADAPTOR PRAM-1 RELATED"/>
    <property type="match status" value="1"/>
</dbReference>
<dbReference type="Proteomes" id="UP000694571">
    <property type="component" value="Unplaced"/>
</dbReference>
<name>A0A8D0I4P9_PIG</name>
<organism evidence="11 12">
    <name type="scientific">Sus scrofa</name>
    <name type="common">Pig</name>
    <dbReference type="NCBI Taxonomy" id="9823"/>
    <lineage>
        <taxon>Eukaryota</taxon>
        <taxon>Metazoa</taxon>
        <taxon>Chordata</taxon>
        <taxon>Craniata</taxon>
        <taxon>Vertebrata</taxon>
        <taxon>Euteleostomi</taxon>
        <taxon>Mammalia</taxon>
        <taxon>Eutheria</taxon>
        <taxon>Laurasiatheria</taxon>
        <taxon>Artiodactyla</taxon>
        <taxon>Suina</taxon>
        <taxon>Suidae</taxon>
        <taxon>Sus</taxon>
    </lineage>
</organism>
<dbReference type="PANTHER" id="PTHR16830:SF1">
    <property type="entry name" value="FYN-BINDING PROTEIN 2"/>
    <property type="match status" value="1"/>
</dbReference>
<evidence type="ECO:0000256" key="8">
    <source>
        <dbReference type="ARBA" id="ARBA00079345"/>
    </source>
</evidence>
<feature type="compositionally biased region" description="Acidic residues" evidence="9">
    <location>
        <begin position="383"/>
        <end position="395"/>
    </location>
</feature>
<evidence type="ECO:0000256" key="1">
    <source>
        <dbReference type="ARBA" id="ARBA00004285"/>
    </source>
</evidence>
<sequence length="802" mass="89657">MEAGARPRAGRKAPAPAEGGAAAQVGQVGSLGSGVFSGRGSDCSLAGAGGVKRTLGLRIQLWEAGFVSQTLPRRKAMEGEGLRNFKELQAKFQELDTPSLPRPIKFPAGVSQKGDIGSKPSAKTLASGRPLSSSLIQPPPSCASGDPQPLKHQKVNLAQKSEIQKCSNSLGTLGGPSGSAVNSQTASLLLDVNQSNAEKNSKKKAMVNNSFRDKLWNWEVLSQKSEMASAFLPTSCRSRASHLEEQKSMAFMLEEPRKKLEIKGTQTLPSQRCLMAQRRFCATSEEPTIRLSQHGRKSRDIPSPERSPTENTCHPTYDNELNSQAPEKQPDVRHSCLPKTKPLPSLKSLGPPPPKPPKPPVVNLQAFWSRAAAVSETHREAAGEEDDLPPESAEFEEPHNYETTISYLRHSTDSINLCTAKEIADSMYEVRIEELQKPWKNFLHQEPSPKDEDEDKKVKDKDPCELEHQKTEKDLHSDHLFKVDACEGTPGETQMEKVHRGKKTMLPRKEGPGTDIIQTKTCLVDPKLARHSQGHCGYVKALEMTKETPGPGAFRSSSISETYDDVECPRREASKSDFSSSFASDNEENSEEMYENVYKTKSNYPTIDLDGKEALKRLQRFFKKEKDRFKMKKTKSKENISAFSISLPDLELRSQEVIIYDDVDVNQKESNDEDKQKTWKPKFLIAKEKKEKKGTEESKSLSPKNFFKIKKQNLEKNRVEKEEKLFRKRFEYDKEITVINTAVACSNNSRNGIFDLPITPGEELEVIDITEENLVICRNSKGKCTKVGHLRKTKIRWSGLHN</sequence>
<feature type="region of interest" description="Disordered" evidence="9">
    <location>
        <begin position="1"/>
        <end position="22"/>
    </location>
</feature>
<dbReference type="Pfam" id="PF14603">
    <property type="entry name" value="hSH3"/>
    <property type="match status" value="1"/>
</dbReference>
<feature type="region of interest" description="Disordered" evidence="9">
    <location>
        <begin position="486"/>
        <end position="514"/>
    </location>
</feature>
<keyword evidence="2" id="KW-0728">SH3 domain</keyword>
<feature type="region of interest" description="Disordered" evidence="9">
    <location>
        <begin position="547"/>
        <end position="594"/>
    </location>
</feature>
<evidence type="ECO:0000256" key="7">
    <source>
        <dbReference type="ARBA" id="ARBA00068977"/>
    </source>
</evidence>
<dbReference type="Gene3D" id="2.30.30.40">
    <property type="entry name" value="SH3 Domains"/>
    <property type="match status" value="2"/>
</dbReference>
<evidence type="ECO:0000256" key="5">
    <source>
        <dbReference type="ARBA" id="ARBA00060088"/>
    </source>
</evidence>
<dbReference type="FunFam" id="2.30.30.40:FF:000220">
    <property type="entry name" value="FYN binding protein 2"/>
    <property type="match status" value="1"/>
</dbReference>
<evidence type="ECO:0000313" key="11">
    <source>
        <dbReference type="Ensembl" id="ENSSSCP00050039319.1"/>
    </source>
</evidence>